<dbReference type="InterPro" id="IPR035920">
    <property type="entry name" value="YhbY-like_sf"/>
</dbReference>
<dbReference type="PROSITE" id="PS51295">
    <property type="entry name" value="CRM"/>
    <property type="match status" value="8"/>
</dbReference>
<dbReference type="Gene3D" id="3.30.110.60">
    <property type="entry name" value="YhbY-like"/>
    <property type="match status" value="8"/>
</dbReference>
<organism evidence="14 15">
    <name type="scientific">Vigna mungo</name>
    <name type="common">Black gram</name>
    <name type="synonym">Phaseolus mungo</name>
    <dbReference type="NCBI Taxonomy" id="3915"/>
    <lineage>
        <taxon>Eukaryota</taxon>
        <taxon>Viridiplantae</taxon>
        <taxon>Streptophyta</taxon>
        <taxon>Embryophyta</taxon>
        <taxon>Tracheophyta</taxon>
        <taxon>Spermatophyta</taxon>
        <taxon>Magnoliopsida</taxon>
        <taxon>eudicotyledons</taxon>
        <taxon>Gunneridae</taxon>
        <taxon>Pentapetalae</taxon>
        <taxon>rosids</taxon>
        <taxon>fabids</taxon>
        <taxon>Fabales</taxon>
        <taxon>Fabaceae</taxon>
        <taxon>Papilionoideae</taxon>
        <taxon>50 kb inversion clade</taxon>
        <taxon>NPAAA clade</taxon>
        <taxon>indigoferoid/millettioid clade</taxon>
        <taxon>Phaseoleae</taxon>
        <taxon>Vigna</taxon>
    </lineage>
</organism>
<dbReference type="GO" id="GO:0003729">
    <property type="term" value="F:mRNA binding"/>
    <property type="evidence" value="ECO:0007669"/>
    <property type="project" value="InterPro"/>
</dbReference>
<feature type="domain" description="CRM" evidence="13">
    <location>
        <begin position="369"/>
        <end position="480"/>
    </location>
</feature>
<keyword evidence="5" id="KW-0677">Repeat</keyword>
<keyword evidence="4" id="KW-0507">mRNA processing</keyword>
<evidence type="ECO:0000256" key="6">
    <source>
        <dbReference type="ARBA" id="ARBA00022884"/>
    </source>
</evidence>
<keyword evidence="15" id="KW-1185">Reference proteome</keyword>
<evidence type="ECO:0000256" key="5">
    <source>
        <dbReference type="ARBA" id="ARBA00022737"/>
    </source>
</evidence>
<evidence type="ECO:0000256" key="12">
    <source>
        <dbReference type="SAM" id="MobiDB-lite"/>
    </source>
</evidence>
<sequence>MLLPATHSHFFHTFPLSSSSSSSLHFFPLQFPKTKTKFFIRSSATNYETGSRRSPAIEQMAEKLRSLGITESPPSTSSGGEIRVLFPHELPKQLGEEMFEPSWSTPLNPVPVPGSGIAVLSAREVERRRKRREEELVRRKEPVPTLAELSLPDSEIRRLTTLGFAARRKVRLAKAGVTERIVNVIHELWKHTEVVRVFCEELSRFDMRRTHDVLERKTGGLVVWRSGTKVILYRGTDYKYPNFLSDKLSRQDNTSDDATELVNSDDKYFCKSESHLSESNSAASAVENSYAKTAKPALILGVGTPNKVRFKLPDEAELAEDTDSLLMGLGPRFIDWWGSDPLPVDADLLPAVDPGYRKPFRLLPYGVNSKLTADEMTTLKRLGRPLPCHFALGRNRNLQGLAAAIIKLWERCEIAKIAVKRGVQNTSRGILLSRDKEFFVLYRGKDYLSTTMSSVIKKHTKNKMHELKARNSSSAKATPEQKGGTIECDSEGKVRNFQNDSKRRMLTKAELAIKRISIKLSMAIEKKAKAEKLLADLINAESPREQELDKEGITKEEKYMLRRIGLMMKPFLLLGRRGVFDGTVENMHLHWKYRELVKIICNGSLEDVHQISLTLEAESGGILVAVERVRKGFAIIVYRGKNYSAPPCLRLQKLLNKRQALKRSIEAQRRESYKRRILMLEKKINELKLQMVEDNEANSKQIVEAWRFDMFMARFKATDKQEAFSNSINWNSPEEASVDNQPAIQERPVELIDSGEAHQGKQENSINWNFPTEASVDNQQALQEQPIELIDGCGAHHGVPKHSINWNSPKEVSLENLPAIQEHPVQLTNGLGARQDESKNSNSINWNSPKEASVDNLQGIQDQPDELIDCSGAHQGEPENSTSWNSSIKASIGNLQAIQNKPVELIDGSGARQDEPESWPSLIHKETQLDEMSDSDNEHCISNSKTMEPSSSKNDPEPSAPVINMSFPSRSLHLSTKERLLLRKQALKMKQPVVVIGKSNIVSAVVQAIKVHFEQHPLAIVNVKGRPKGTTVQELVFKLEQETGSLLVSREPSNIILYRGWPADEPIHATNVNKMSKDRAYTHRSRNTKRRIKSIVIHVCMHGVTNCFSQMLLPATHFNFRSFHSSSSSSSSSLHIFPLHFPKPKLKFLIHCSDTEAETLPDSAIQRIADKLRSLGIDDQSSSSLPTPDSGAGEIFVPLPQHLPKRRVGHTIDPSWAKQEERVPTLAELSLSNAEIKRLTTAGLRMKQKLRVGKAGITEGIVNGIHERWRNSEVVRIACDDLSRFNMKRTHDLLERKTGGLVVWRSGSKIILYRGPDYKYPYFLSDKVLRDDLSDDALQHMDENDKSWDKRESHLSENNSVTHIGQSLNAQTAKPALIQGVGTPKKVRFQLPGEAELAKDADYLLAGIGPRFFDWWGYDPLPVDADLLPAVIPGYRKPFRLLPYGVKPKLTDDEMTKMRRLGKHLPCHFALGRNRKLQGLAVAIIKIWERCEIVKIAIKRGVENTDGEVMAEEIKYLTGGTLLARDKEFIVFYRGKDFLPAAVSSAIEQRRSIGLYKLKTGNSLSVTEAPNLNYGTIECDSEEQGMNFQKDTKPGILTGAEKTIESTSIKLSMALEEKTKAEKLLAELENVESPQEEEINREGITEEEKYMLRRIGLKMGPFLLLGRRGVFDGTVENMHLHWKYRELVKIICNKCLQDVQQIAQTLAAESGGILIAVERLRKGHAIIVYRGKNYSRPASLRPRTLLNKREALKRSKEAQRRQSLKLHVLKLGRNIDRLKLQMAQDMEANSQQGPVDNQKEIKEQPVELSDSFGAHQAQPGNSINWNSPHEPSVDNRQAIQEHSVELVDGGGALKSEADSFINWNSTIETSVDDPRAMQGQPVELIDNGEAHQGEPENSANWNSPEEAPVDNQEAIQDQPVELIDGDGAHQDKPESLPGAIPKDTELDGVSDSVVDTEHEVSISKVTESSTISSKSDADLSALVRDMSSIELPSGSVYLSNRERLLLRKQALTMKKRSVLSVGKSNSVTGIAKAINAHFRKYPLAVVNVKGRANGTSIQEVVSKLEQATGAVLVSQELHKVILYRGWGEGEQPSTALNVKKLGQEGPAKLNISPELWEAIRIECGLQ</sequence>
<evidence type="ECO:0000256" key="1">
    <source>
        <dbReference type="ARBA" id="ARBA00004229"/>
    </source>
</evidence>
<dbReference type="SMART" id="SM01103">
    <property type="entry name" value="CRS1_YhbY"/>
    <property type="match status" value="8"/>
</dbReference>
<evidence type="ECO:0000256" key="11">
    <source>
        <dbReference type="SAM" id="Coils"/>
    </source>
</evidence>
<gene>
    <name evidence="14" type="ORF">V8G54_011898</name>
</gene>
<evidence type="ECO:0000256" key="7">
    <source>
        <dbReference type="ARBA" id="ARBA00022946"/>
    </source>
</evidence>
<feature type="domain" description="CRM" evidence="13">
    <location>
        <begin position="972"/>
        <end position="1070"/>
    </location>
</feature>
<keyword evidence="6 10" id="KW-0694">RNA-binding</keyword>
<evidence type="ECO:0000313" key="14">
    <source>
        <dbReference type="EMBL" id="WVZ14332.1"/>
    </source>
</evidence>
<dbReference type="GO" id="GO:1990904">
    <property type="term" value="C:ribonucleoprotein complex"/>
    <property type="evidence" value="ECO:0007669"/>
    <property type="project" value="UniProtKB-KW"/>
</dbReference>
<feature type="coiled-coil region" evidence="11">
    <location>
        <begin position="651"/>
        <end position="697"/>
    </location>
</feature>
<feature type="domain" description="CRM" evidence="13">
    <location>
        <begin position="551"/>
        <end position="650"/>
    </location>
</feature>
<feature type="domain" description="CRM" evidence="13">
    <location>
        <begin position="149"/>
        <end position="245"/>
    </location>
</feature>
<keyword evidence="9" id="KW-0687">Ribonucleoprotein</keyword>
<feature type="compositionally biased region" description="Polar residues" evidence="12">
    <location>
        <begin position="940"/>
        <end position="953"/>
    </location>
</feature>
<keyword evidence="8" id="KW-0508">mRNA splicing</keyword>
<dbReference type="Pfam" id="PF01985">
    <property type="entry name" value="CRS1_YhbY"/>
    <property type="match status" value="8"/>
</dbReference>
<dbReference type="SUPFAM" id="SSF75471">
    <property type="entry name" value="YhbY-like"/>
    <property type="match status" value="8"/>
</dbReference>
<evidence type="ECO:0000313" key="15">
    <source>
        <dbReference type="Proteomes" id="UP001374535"/>
    </source>
</evidence>
<keyword evidence="7" id="KW-0809">Transit peptide</keyword>
<dbReference type="PANTHER" id="PTHR31846">
    <property type="entry name" value="CRS1 / YHBY (CRM) DOMAIN-CONTAINING PROTEIN"/>
    <property type="match status" value="1"/>
</dbReference>
<feature type="region of interest" description="Disordered" evidence="12">
    <location>
        <begin position="1888"/>
        <end position="1911"/>
    </location>
</feature>
<keyword evidence="3" id="KW-0934">Plastid</keyword>
<name>A0AAQ3NT70_VIGMU</name>
<feature type="domain" description="CRM" evidence="13">
    <location>
        <begin position="1448"/>
        <end position="1545"/>
    </location>
</feature>
<evidence type="ECO:0000256" key="10">
    <source>
        <dbReference type="PROSITE-ProRule" id="PRU00626"/>
    </source>
</evidence>
<feature type="region of interest" description="Disordered" evidence="12">
    <location>
        <begin position="1924"/>
        <end position="1947"/>
    </location>
</feature>
<evidence type="ECO:0000256" key="8">
    <source>
        <dbReference type="ARBA" id="ARBA00023187"/>
    </source>
</evidence>
<feature type="compositionally biased region" description="Polar residues" evidence="12">
    <location>
        <begin position="1818"/>
        <end position="1835"/>
    </location>
</feature>
<dbReference type="EMBL" id="CP144697">
    <property type="protein sequence ID" value="WVZ14332.1"/>
    <property type="molecule type" value="Genomic_DNA"/>
</dbReference>
<dbReference type="InterPro" id="IPR001890">
    <property type="entry name" value="RNA-binding_CRM"/>
</dbReference>
<evidence type="ECO:0000259" key="13">
    <source>
        <dbReference type="PROSITE" id="PS51295"/>
    </source>
</evidence>
<feature type="domain" description="CRM" evidence="13">
    <location>
        <begin position="1229"/>
        <end position="1325"/>
    </location>
</feature>
<feature type="region of interest" description="Disordered" evidence="12">
    <location>
        <begin position="927"/>
        <end position="960"/>
    </location>
</feature>
<dbReference type="InterPro" id="IPR045278">
    <property type="entry name" value="CRS1/CFM2/CFM3"/>
</dbReference>
<dbReference type="GO" id="GO:0000373">
    <property type="term" value="P:Group II intron splicing"/>
    <property type="evidence" value="ECO:0007669"/>
    <property type="project" value="UniProtKB-ARBA"/>
</dbReference>
<proteinExistence type="predicted"/>
<accession>A0AAQ3NT70</accession>
<comment type="subcellular location">
    <subcellularLocation>
        <location evidence="1">Plastid</location>
        <location evidence="1">Chloroplast</location>
    </subcellularLocation>
</comment>
<evidence type="ECO:0000256" key="9">
    <source>
        <dbReference type="ARBA" id="ARBA00023274"/>
    </source>
</evidence>
<feature type="region of interest" description="Disordered" evidence="12">
    <location>
        <begin position="867"/>
        <end position="886"/>
    </location>
</feature>
<dbReference type="GO" id="GO:0009507">
    <property type="term" value="C:chloroplast"/>
    <property type="evidence" value="ECO:0007669"/>
    <property type="project" value="UniProtKB-SubCell"/>
</dbReference>
<evidence type="ECO:0000256" key="3">
    <source>
        <dbReference type="ARBA" id="ARBA00022640"/>
    </source>
</evidence>
<dbReference type="Proteomes" id="UP001374535">
    <property type="component" value="Chromosome 4"/>
</dbReference>
<feature type="domain" description="CRM" evidence="13">
    <location>
        <begin position="1996"/>
        <end position="2095"/>
    </location>
</feature>
<reference evidence="14 15" key="1">
    <citation type="journal article" date="2023" name="Life. Sci Alliance">
        <title>Evolutionary insights into 3D genome organization and epigenetic landscape of Vigna mungo.</title>
        <authorList>
            <person name="Junaid A."/>
            <person name="Singh B."/>
            <person name="Bhatia S."/>
        </authorList>
    </citation>
    <scope>NUCLEOTIDE SEQUENCE [LARGE SCALE GENOMIC DNA]</scope>
    <source>
        <strain evidence="14">Urdbean</strain>
    </source>
</reference>
<dbReference type="PANTHER" id="PTHR31846:SF20">
    <property type="entry name" value="CRM-DOMAIN CONTAINING FACTOR CFM2, CHLOROPLASTIC"/>
    <property type="match status" value="1"/>
</dbReference>
<feature type="region of interest" description="Disordered" evidence="12">
    <location>
        <begin position="465"/>
        <end position="488"/>
    </location>
</feature>
<keyword evidence="2" id="KW-0150">Chloroplast</keyword>
<evidence type="ECO:0000256" key="4">
    <source>
        <dbReference type="ARBA" id="ARBA00022664"/>
    </source>
</evidence>
<dbReference type="FunFam" id="3.30.110.60:FF:000002">
    <property type="entry name" value="CRS2-associated factor 1, chloroplastic"/>
    <property type="match status" value="3"/>
</dbReference>
<dbReference type="GO" id="GO:0006397">
    <property type="term" value="P:mRNA processing"/>
    <property type="evidence" value="ECO:0007669"/>
    <property type="project" value="UniProtKB-KW"/>
</dbReference>
<evidence type="ECO:0000256" key="2">
    <source>
        <dbReference type="ARBA" id="ARBA00022528"/>
    </source>
</evidence>
<feature type="region of interest" description="Disordered" evidence="12">
    <location>
        <begin position="1812"/>
        <end position="1835"/>
    </location>
</feature>
<feature type="domain" description="CRM" evidence="13">
    <location>
        <begin position="1642"/>
        <end position="1741"/>
    </location>
</feature>
<protein>
    <recommendedName>
        <fullName evidence="13">CRM domain-containing protein</fullName>
    </recommendedName>
</protein>
<keyword evidence="11" id="KW-0175">Coiled coil</keyword>